<evidence type="ECO:0000256" key="10">
    <source>
        <dbReference type="RuleBase" id="RU000696"/>
    </source>
</evidence>
<dbReference type="Gene3D" id="3.40.50.1260">
    <property type="entry name" value="Phosphoglycerate kinase, N-terminal domain"/>
    <property type="match status" value="2"/>
</dbReference>
<dbReference type="GO" id="GO:0043531">
    <property type="term" value="F:ADP binding"/>
    <property type="evidence" value="ECO:0007669"/>
    <property type="project" value="TreeGrafter"/>
</dbReference>
<evidence type="ECO:0000256" key="7">
    <source>
        <dbReference type="ARBA" id="ARBA00022840"/>
    </source>
</evidence>
<keyword evidence="5" id="KW-0547">Nucleotide-binding</keyword>
<comment type="caution">
    <text evidence="11">The sequence shown here is derived from an EMBL/GenBank/DDBJ whole genome shotgun (WGS) entry which is preliminary data.</text>
</comment>
<dbReference type="Pfam" id="PF00162">
    <property type="entry name" value="PGK"/>
    <property type="match status" value="1"/>
</dbReference>
<evidence type="ECO:0000313" key="11">
    <source>
        <dbReference type="EMBL" id="KAL0409960.1"/>
    </source>
</evidence>
<evidence type="ECO:0000256" key="2">
    <source>
        <dbReference type="ARBA" id="ARBA00008982"/>
    </source>
</evidence>
<comment type="catalytic activity">
    <reaction evidence="9">
        <text>(2R)-3-phosphoglycerate + ATP = (2R)-3-phospho-glyceroyl phosphate + ADP</text>
        <dbReference type="Rhea" id="RHEA:14801"/>
        <dbReference type="ChEBI" id="CHEBI:30616"/>
        <dbReference type="ChEBI" id="CHEBI:57604"/>
        <dbReference type="ChEBI" id="CHEBI:58272"/>
        <dbReference type="ChEBI" id="CHEBI:456216"/>
        <dbReference type="EC" id="2.7.2.3"/>
    </reaction>
</comment>
<comment type="subunit">
    <text evidence="10">Monomer.</text>
</comment>
<dbReference type="PANTHER" id="PTHR11406">
    <property type="entry name" value="PHOSPHOGLYCERATE KINASE"/>
    <property type="match status" value="1"/>
</dbReference>
<dbReference type="EC" id="2.7.2.3" evidence="3 9"/>
<dbReference type="SUPFAM" id="SSF53748">
    <property type="entry name" value="Phosphoglycerate kinase"/>
    <property type="match status" value="1"/>
</dbReference>
<dbReference type="GO" id="GO:0005829">
    <property type="term" value="C:cytosol"/>
    <property type="evidence" value="ECO:0007669"/>
    <property type="project" value="TreeGrafter"/>
</dbReference>
<organism evidence="11">
    <name type="scientific">Sesamum latifolium</name>
    <dbReference type="NCBI Taxonomy" id="2727402"/>
    <lineage>
        <taxon>Eukaryota</taxon>
        <taxon>Viridiplantae</taxon>
        <taxon>Streptophyta</taxon>
        <taxon>Embryophyta</taxon>
        <taxon>Tracheophyta</taxon>
        <taxon>Spermatophyta</taxon>
        <taxon>Magnoliopsida</taxon>
        <taxon>eudicotyledons</taxon>
        <taxon>Gunneridae</taxon>
        <taxon>Pentapetalae</taxon>
        <taxon>asterids</taxon>
        <taxon>lamiids</taxon>
        <taxon>Lamiales</taxon>
        <taxon>Pedaliaceae</taxon>
        <taxon>Sesamum</taxon>
    </lineage>
</organism>
<evidence type="ECO:0000256" key="4">
    <source>
        <dbReference type="ARBA" id="ARBA00022679"/>
    </source>
</evidence>
<evidence type="ECO:0000256" key="1">
    <source>
        <dbReference type="ARBA" id="ARBA00001946"/>
    </source>
</evidence>
<evidence type="ECO:0000256" key="8">
    <source>
        <dbReference type="ARBA" id="ARBA00022842"/>
    </source>
</evidence>
<protein>
    <recommendedName>
        <fullName evidence="3 9">Phosphoglycerate kinase</fullName>
        <ecNumber evidence="3 9">2.7.2.3</ecNumber>
    </recommendedName>
</protein>
<dbReference type="PANTHER" id="PTHR11406:SF32">
    <property type="entry name" value="PHOSPHOGLYCERATE KINASE"/>
    <property type="match status" value="1"/>
</dbReference>
<evidence type="ECO:0000256" key="5">
    <source>
        <dbReference type="ARBA" id="ARBA00022741"/>
    </source>
</evidence>
<proteinExistence type="inferred from homology"/>
<dbReference type="InterPro" id="IPR015824">
    <property type="entry name" value="Phosphoglycerate_kinase_N"/>
</dbReference>
<dbReference type="AlphaFoldDB" id="A0AAW2TY36"/>
<dbReference type="InterPro" id="IPR036043">
    <property type="entry name" value="Phosphoglycerate_kinase_sf"/>
</dbReference>
<comment type="cofactor">
    <cofactor evidence="1">
        <name>Mg(2+)</name>
        <dbReference type="ChEBI" id="CHEBI:18420"/>
    </cofactor>
</comment>
<dbReference type="InterPro" id="IPR029063">
    <property type="entry name" value="SAM-dependent_MTases_sf"/>
</dbReference>
<keyword evidence="6 9" id="KW-0418">Kinase</keyword>
<dbReference type="InterPro" id="IPR001576">
    <property type="entry name" value="Phosphoglycerate_kinase"/>
</dbReference>
<dbReference type="EMBL" id="JACGWN010000013">
    <property type="protein sequence ID" value="KAL0409960.1"/>
    <property type="molecule type" value="Genomic_DNA"/>
</dbReference>
<keyword evidence="8" id="KW-0460">Magnesium</keyword>
<dbReference type="GO" id="GO:0006094">
    <property type="term" value="P:gluconeogenesis"/>
    <property type="evidence" value="ECO:0007669"/>
    <property type="project" value="TreeGrafter"/>
</dbReference>
<keyword evidence="4 9" id="KW-0808">Transferase</keyword>
<dbReference type="PRINTS" id="PR00477">
    <property type="entry name" value="PHGLYCKINASE"/>
</dbReference>
<evidence type="ECO:0000256" key="6">
    <source>
        <dbReference type="ARBA" id="ARBA00022777"/>
    </source>
</evidence>
<evidence type="ECO:0000256" key="9">
    <source>
        <dbReference type="RuleBase" id="RU000532"/>
    </source>
</evidence>
<accession>A0AAW2TY36</accession>
<comment type="similarity">
    <text evidence="2 9">Belongs to the phosphoglycerate kinase family.</text>
</comment>
<reference evidence="11" key="1">
    <citation type="submission" date="2020-06" db="EMBL/GenBank/DDBJ databases">
        <authorList>
            <person name="Li T."/>
            <person name="Hu X."/>
            <person name="Zhang T."/>
            <person name="Song X."/>
            <person name="Zhang H."/>
            <person name="Dai N."/>
            <person name="Sheng W."/>
            <person name="Hou X."/>
            <person name="Wei L."/>
        </authorList>
    </citation>
    <scope>NUCLEOTIDE SEQUENCE</scope>
    <source>
        <strain evidence="11">KEN1</strain>
        <tissue evidence="11">Leaf</tissue>
    </source>
</reference>
<reference evidence="11" key="2">
    <citation type="journal article" date="2024" name="Plant">
        <title>Genomic evolution and insights into agronomic trait innovations of Sesamum species.</title>
        <authorList>
            <person name="Miao H."/>
            <person name="Wang L."/>
            <person name="Qu L."/>
            <person name="Liu H."/>
            <person name="Sun Y."/>
            <person name="Le M."/>
            <person name="Wang Q."/>
            <person name="Wei S."/>
            <person name="Zheng Y."/>
            <person name="Lin W."/>
            <person name="Duan Y."/>
            <person name="Cao H."/>
            <person name="Xiong S."/>
            <person name="Wang X."/>
            <person name="Wei L."/>
            <person name="Li C."/>
            <person name="Ma Q."/>
            <person name="Ju M."/>
            <person name="Zhao R."/>
            <person name="Li G."/>
            <person name="Mu C."/>
            <person name="Tian Q."/>
            <person name="Mei H."/>
            <person name="Zhang T."/>
            <person name="Gao T."/>
            <person name="Zhang H."/>
        </authorList>
    </citation>
    <scope>NUCLEOTIDE SEQUENCE</scope>
    <source>
        <strain evidence="11">KEN1</strain>
    </source>
</reference>
<dbReference type="GO" id="GO:0006096">
    <property type="term" value="P:glycolytic process"/>
    <property type="evidence" value="ECO:0007669"/>
    <property type="project" value="InterPro"/>
</dbReference>
<gene>
    <name evidence="11" type="ORF">Slati_3585700</name>
</gene>
<dbReference type="Gene3D" id="3.40.50.150">
    <property type="entry name" value="Vaccinia Virus protein VP39"/>
    <property type="match status" value="1"/>
</dbReference>
<dbReference type="GO" id="GO:0004618">
    <property type="term" value="F:phosphoglycerate kinase activity"/>
    <property type="evidence" value="ECO:0007669"/>
    <property type="project" value="UniProtKB-EC"/>
</dbReference>
<name>A0AAW2TY36_9LAMI</name>
<sequence>MNQVLNFPPAIYFRNLNRGSLAFSSLKTPLEKSCFHPRNRTAFKKRKCSVVLFSLPVSCKVVDQAEHSLLEKDTVCDGGDFTVFPHIQTLRNFPKEELFGKVVMVRFDSMVLLQGKKGHQPPANAFSTIKYLYEAGAKVVLVGGWSKTINSRFSSEPCPSVESVAEFLSSVLELQVVPVKYVKVCMHSGVGDSKRSDILLLANLFHYKGERANCSNFAKELASGVDIVVNDAFSESHKVLASTVGIASFCNAYIAGFYFEEGMRKLKKIIKTTKKPYMAIIGGGNLADKVAALHSLTSTCDGLIFVGSMAFQIMHALGVPVPMKLVELGALKEAVSIVETAKLRNIPLVLPKDFWCIKNHALNQLEIFSAYSISEGWQPVDIGPRSLQEMIYLVSKCKKIIWIGPSRFSSSKQDKGGTLELAETLGNLSSCDITFVGKIEFEEILGKSKSFSNDNFVKTAAVVWEVLKGRKLPGLLALDRVFLQSDIEAVALRMKNEILEYGKGKLVLMEHSEDVAVNQLGWLEKNPFGVPSDWEQHVLDRGDPMYRLLLYKVETRG</sequence>
<keyword evidence="7" id="KW-0067">ATP-binding</keyword>
<evidence type="ECO:0000256" key="3">
    <source>
        <dbReference type="ARBA" id="ARBA00013061"/>
    </source>
</evidence>
<dbReference type="GO" id="GO:0005524">
    <property type="term" value="F:ATP binding"/>
    <property type="evidence" value="ECO:0007669"/>
    <property type="project" value="UniProtKB-KW"/>
</dbReference>